<reference evidence="1" key="2">
    <citation type="submission" date="2020-11" db="EMBL/GenBank/DDBJ databases">
        <authorList>
            <person name="McCartney M.A."/>
            <person name="Auch B."/>
            <person name="Kono T."/>
            <person name="Mallez S."/>
            <person name="Becker A."/>
            <person name="Gohl D.M."/>
            <person name="Silverstein K.A.T."/>
            <person name="Koren S."/>
            <person name="Bechman K.B."/>
            <person name="Herman A."/>
            <person name="Abrahante J.E."/>
            <person name="Garbe J."/>
        </authorList>
    </citation>
    <scope>NUCLEOTIDE SEQUENCE</scope>
    <source>
        <strain evidence="1">Duluth1</strain>
        <tissue evidence="1">Whole animal</tissue>
    </source>
</reference>
<evidence type="ECO:0000313" key="1">
    <source>
        <dbReference type="EMBL" id="KAH3749558.1"/>
    </source>
</evidence>
<sequence length="98" mass="10887">MLSSPFPGPKTSTWCLYGRLKERSHSGDRTRDLPVARRTPYPFHHGDLRFLGLKPVLGVYMGDRKNAPTAGIEPVTSRSLGGHHIHFTTATFVVESIT</sequence>
<protein>
    <submittedName>
        <fullName evidence="1">Uncharacterized protein</fullName>
    </submittedName>
</protein>
<accession>A0A9D4I6Z3</accession>
<keyword evidence="2" id="KW-1185">Reference proteome</keyword>
<organism evidence="1 2">
    <name type="scientific">Dreissena polymorpha</name>
    <name type="common">Zebra mussel</name>
    <name type="synonym">Mytilus polymorpha</name>
    <dbReference type="NCBI Taxonomy" id="45954"/>
    <lineage>
        <taxon>Eukaryota</taxon>
        <taxon>Metazoa</taxon>
        <taxon>Spiralia</taxon>
        <taxon>Lophotrochozoa</taxon>
        <taxon>Mollusca</taxon>
        <taxon>Bivalvia</taxon>
        <taxon>Autobranchia</taxon>
        <taxon>Heteroconchia</taxon>
        <taxon>Euheterodonta</taxon>
        <taxon>Imparidentia</taxon>
        <taxon>Neoheterodontei</taxon>
        <taxon>Myida</taxon>
        <taxon>Dreissenoidea</taxon>
        <taxon>Dreissenidae</taxon>
        <taxon>Dreissena</taxon>
    </lineage>
</organism>
<evidence type="ECO:0000313" key="2">
    <source>
        <dbReference type="Proteomes" id="UP000828390"/>
    </source>
</evidence>
<proteinExistence type="predicted"/>
<dbReference type="AlphaFoldDB" id="A0A9D4I6Z3"/>
<comment type="caution">
    <text evidence="1">The sequence shown here is derived from an EMBL/GenBank/DDBJ whole genome shotgun (WGS) entry which is preliminary data.</text>
</comment>
<dbReference type="EMBL" id="JAIWYP010000010">
    <property type="protein sequence ID" value="KAH3749558.1"/>
    <property type="molecule type" value="Genomic_DNA"/>
</dbReference>
<dbReference type="Proteomes" id="UP000828390">
    <property type="component" value="Unassembled WGS sequence"/>
</dbReference>
<reference evidence="1" key="1">
    <citation type="journal article" date="2019" name="bioRxiv">
        <title>The Genome of the Zebra Mussel, Dreissena polymorpha: A Resource for Invasive Species Research.</title>
        <authorList>
            <person name="McCartney M.A."/>
            <person name="Auch B."/>
            <person name="Kono T."/>
            <person name="Mallez S."/>
            <person name="Zhang Y."/>
            <person name="Obille A."/>
            <person name="Becker A."/>
            <person name="Abrahante J.E."/>
            <person name="Garbe J."/>
            <person name="Badalamenti J.P."/>
            <person name="Herman A."/>
            <person name="Mangelson H."/>
            <person name="Liachko I."/>
            <person name="Sullivan S."/>
            <person name="Sone E.D."/>
            <person name="Koren S."/>
            <person name="Silverstein K.A.T."/>
            <person name="Beckman K.B."/>
            <person name="Gohl D.M."/>
        </authorList>
    </citation>
    <scope>NUCLEOTIDE SEQUENCE</scope>
    <source>
        <strain evidence="1">Duluth1</strain>
        <tissue evidence="1">Whole animal</tissue>
    </source>
</reference>
<gene>
    <name evidence="1" type="ORF">DPMN_184058</name>
</gene>
<name>A0A9D4I6Z3_DREPO</name>